<dbReference type="Proteomes" id="UP000823775">
    <property type="component" value="Unassembled WGS sequence"/>
</dbReference>
<reference evidence="1 2" key="1">
    <citation type="journal article" date="2021" name="BMC Genomics">
        <title>Datura genome reveals duplications of psychoactive alkaloid biosynthetic genes and high mutation rate following tissue culture.</title>
        <authorList>
            <person name="Rajewski A."/>
            <person name="Carter-House D."/>
            <person name="Stajich J."/>
            <person name="Litt A."/>
        </authorList>
    </citation>
    <scope>NUCLEOTIDE SEQUENCE [LARGE SCALE GENOMIC DNA]</scope>
    <source>
        <strain evidence="1">AR-01</strain>
    </source>
</reference>
<keyword evidence="2" id="KW-1185">Reference proteome</keyword>
<sequence length="51" mass="5785">MVNGAYRRAHAFNTADGTLRLSLFLLGWGAVDSMSKERPPEPLDFFIWTVE</sequence>
<dbReference type="EMBL" id="JACEIK010001057">
    <property type="protein sequence ID" value="MCD7465514.1"/>
    <property type="molecule type" value="Genomic_DNA"/>
</dbReference>
<comment type="caution">
    <text evidence="1">The sequence shown here is derived from an EMBL/GenBank/DDBJ whole genome shotgun (WGS) entry which is preliminary data.</text>
</comment>
<feature type="non-terminal residue" evidence="1">
    <location>
        <position position="51"/>
    </location>
</feature>
<evidence type="ECO:0000313" key="1">
    <source>
        <dbReference type="EMBL" id="MCD7465514.1"/>
    </source>
</evidence>
<name>A0ABS8T3E6_DATST</name>
<protein>
    <submittedName>
        <fullName evidence="1">Uncharacterized protein</fullName>
    </submittedName>
</protein>
<proteinExistence type="predicted"/>
<evidence type="ECO:0000313" key="2">
    <source>
        <dbReference type="Proteomes" id="UP000823775"/>
    </source>
</evidence>
<accession>A0ABS8T3E6</accession>
<gene>
    <name evidence="1" type="ORF">HAX54_001454</name>
</gene>
<organism evidence="1 2">
    <name type="scientific">Datura stramonium</name>
    <name type="common">Jimsonweed</name>
    <name type="synonym">Common thornapple</name>
    <dbReference type="NCBI Taxonomy" id="4076"/>
    <lineage>
        <taxon>Eukaryota</taxon>
        <taxon>Viridiplantae</taxon>
        <taxon>Streptophyta</taxon>
        <taxon>Embryophyta</taxon>
        <taxon>Tracheophyta</taxon>
        <taxon>Spermatophyta</taxon>
        <taxon>Magnoliopsida</taxon>
        <taxon>eudicotyledons</taxon>
        <taxon>Gunneridae</taxon>
        <taxon>Pentapetalae</taxon>
        <taxon>asterids</taxon>
        <taxon>lamiids</taxon>
        <taxon>Solanales</taxon>
        <taxon>Solanaceae</taxon>
        <taxon>Solanoideae</taxon>
        <taxon>Datureae</taxon>
        <taxon>Datura</taxon>
    </lineage>
</organism>